<evidence type="ECO:0000313" key="2">
    <source>
        <dbReference type="Proteomes" id="UP000695562"/>
    </source>
</evidence>
<dbReference type="InterPro" id="IPR051251">
    <property type="entry name" value="STK_FNIP-Repeat"/>
</dbReference>
<proteinExistence type="predicted"/>
<name>A0A8J4PVB1_9MYCE</name>
<reference evidence="1" key="1">
    <citation type="submission" date="2020-01" db="EMBL/GenBank/DDBJ databases">
        <title>Development of genomics and gene disruption for Polysphondylium violaceum indicates a role for the polyketide synthase stlB in stalk morphogenesis.</title>
        <authorList>
            <person name="Narita B."/>
            <person name="Kawabe Y."/>
            <person name="Kin K."/>
            <person name="Saito T."/>
            <person name="Gibbs R."/>
            <person name="Kuspa A."/>
            <person name="Muzny D."/>
            <person name="Queller D."/>
            <person name="Richards S."/>
            <person name="Strassman J."/>
            <person name="Sucgang R."/>
            <person name="Worley K."/>
            <person name="Schaap P."/>
        </authorList>
    </citation>
    <scope>NUCLEOTIDE SEQUENCE</scope>
    <source>
        <strain evidence="1">QSvi11</strain>
    </source>
</reference>
<dbReference type="PANTHER" id="PTHR32134:SF169">
    <property type="entry name" value="FNIP REPEAT-CONTAINING PROTEIN-RELATED"/>
    <property type="match status" value="1"/>
</dbReference>
<dbReference type="EMBL" id="AJWJ01000155">
    <property type="protein sequence ID" value="KAF2074275.1"/>
    <property type="molecule type" value="Genomic_DNA"/>
</dbReference>
<dbReference type="OrthoDB" id="676979at2759"/>
<comment type="caution">
    <text evidence="1">The sequence shown here is derived from an EMBL/GenBank/DDBJ whole genome shotgun (WGS) entry which is preliminary data.</text>
</comment>
<dbReference type="PANTHER" id="PTHR32134">
    <property type="entry name" value="FNIP REPEAT-CONTAINING PROTEIN"/>
    <property type="match status" value="1"/>
</dbReference>
<accession>A0A8J4PVB1</accession>
<evidence type="ECO:0000313" key="1">
    <source>
        <dbReference type="EMBL" id="KAF2074275.1"/>
    </source>
</evidence>
<dbReference type="AlphaFoldDB" id="A0A8J4PVB1"/>
<sequence length="377" mass="43598">MLSKRQNVKLQILREDHEYVSQFINEFLEKDRSFIKEMYIDMYNELTPNFIHQGVEHVHFGDYLRTSLDCSLIPSSVKRLNIEKCYNFDFILTPTTLHNTLVELNLFKAKEPFPPGLLPKSLTKFTIKSYDHTLVNGVLPCALKYLGMNNLKNCEPNFKFPDSIQTLSTMCSVVMDHIPQNVKNLLLKGDVCISRPLPKTLSTMEYSVFSTSYDFTNWLFNTQLTSLSLSITNCYPIDIKQGMFPESLLQLSIHQFRGNIKANGLPSSLRELDLSFHMDQKEIKSLYLPNSLKKLRLNFSFKIHFKNSLVLPDNLKDLEIESDNLDLLKGCSFPASLEKLKVPYKILPKKITMPNLLSVKYYIEPNTILKKPIFQHP</sequence>
<protein>
    <recommendedName>
        <fullName evidence="3">FNIP repeat-containing protein</fullName>
    </recommendedName>
</protein>
<gene>
    <name evidence="1" type="ORF">CYY_004408</name>
</gene>
<dbReference type="Proteomes" id="UP000695562">
    <property type="component" value="Unassembled WGS sequence"/>
</dbReference>
<evidence type="ECO:0008006" key="3">
    <source>
        <dbReference type="Google" id="ProtNLM"/>
    </source>
</evidence>
<keyword evidence="2" id="KW-1185">Reference proteome</keyword>
<organism evidence="1 2">
    <name type="scientific">Polysphondylium violaceum</name>
    <dbReference type="NCBI Taxonomy" id="133409"/>
    <lineage>
        <taxon>Eukaryota</taxon>
        <taxon>Amoebozoa</taxon>
        <taxon>Evosea</taxon>
        <taxon>Eumycetozoa</taxon>
        <taxon>Dictyostelia</taxon>
        <taxon>Dictyosteliales</taxon>
        <taxon>Dictyosteliaceae</taxon>
        <taxon>Polysphondylium</taxon>
    </lineage>
</organism>